<dbReference type="Pfam" id="PF23489">
    <property type="entry name" value="V-ATPase_su_f"/>
    <property type="match status" value="1"/>
</dbReference>
<evidence type="ECO:0000256" key="3">
    <source>
        <dbReference type="ARBA" id="ARBA00022692"/>
    </source>
</evidence>
<dbReference type="EMBL" id="JASSZA010000005">
    <property type="protein sequence ID" value="KAK2111277.1"/>
    <property type="molecule type" value="Genomic_DNA"/>
</dbReference>
<evidence type="ECO:0000256" key="4">
    <source>
        <dbReference type="ARBA" id="ARBA00022989"/>
    </source>
</evidence>
<evidence type="ECO:0000256" key="6">
    <source>
        <dbReference type="SAM" id="Phobius"/>
    </source>
</evidence>
<accession>A0ABQ9VSX4</accession>
<evidence type="ECO:0000259" key="7">
    <source>
        <dbReference type="PROSITE" id="PS51393"/>
    </source>
</evidence>
<evidence type="ECO:0000256" key="5">
    <source>
        <dbReference type="ARBA" id="ARBA00023136"/>
    </source>
</evidence>
<organism evidence="8 9">
    <name type="scientific">Saguinus oedipus</name>
    <name type="common">Cotton-top tamarin</name>
    <name type="synonym">Oedipomidas oedipus</name>
    <dbReference type="NCBI Taxonomy" id="9490"/>
    <lineage>
        <taxon>Eukaryota</taxon>
        <taxon>Metazoa</taxon>
        <taxon>Chordata</taxon>
        <taxon>Craniata</taxon>
        <taxon>Vertebrata</taxon>
        <taxon>Euteleostomi</taxon>
        <taxon>Mammalia</taxon>
        <taxon>Eutheria</taxon>
        <taxon>Euarchontoglires</taxon>
        <taxon>Primates</taxon>
        <taxon>Haplorrhini</taxon>
        <taxon>Platyrrhini</taxon>
        <taxon>Cebidae</taxon>
        <taxon>Callitrichinae</taxon>
        <taxon>Saguinus</taxon>
    </lineage>
</organism>
<feature type="transmembrane region" description="Helical" evidence="6">
    <location>
        <begin position="167"/>
        <end position="189"/>
    </location>
</feature>
<protein>
    <recommendedName>
        <fullName evidence="7">Lipoxygenase domain-containing protein</fullName>
    </recommendedName>
</protein>
<sequence>MRMPPPTTKEDVTMATVMGSLPDVRQACLQMTITWHLGRRQPDMVPLGHHKEKYFSGPKPKSVLNQFQTDLENLEKEITARNKQLDLPYEYLKPSCIENTSAVSHESPYRSPALSACHPQAGWLRPGPRPQPNASWAFSHRFSSPLAPRRSPTPFFMASLLCCGPKLAACGIVLSAWGVIMLIMLGIFFNVHSAVLIEDVPFTEKDFENGPQNIYNLYEQVSYNCFIAAGLYLLLGGFSFCQVRLNKRKEYMVR</sequence>
<dbReference type="InterPro" id="IPR036226">
    <property type="entry name" value="LipOase_C_sf"/>
</dbReference>
<evidence type="ECO:0000256" key="1">
    <source>
        <dbReference type="ARBA" id="ARBA00004141"/>
    </source>
</evidence>
<gene>
    <name evidence="8" type="ORF">P7K49_011023</name>
</gene>
<dbReference type="InterPro" id="IPR013819">
    <property type="entry name" value="LipOase_C"/>
</dbReference>
<feature type="transmembrane region" description="Helical" evidence="6">
    <location>
        <begin position="221"/>
        <end position="245"/>
    </location>
</feature>
<comment type="caution">
    <text evidence="8">The sequence shown here is derived from an EMBL/GenBank/DDBJ whole genome shotgun (WGS) entry which is preliminary data.</text>
</comment>
<evidence type="ECO:0000313" key="8">
    <source>
        <dbReference type="EMBL" id="KAK2111277.1"/>
    </source>
</evidence>
<dbReference type="PROSITE" id="PS51393">
    <property type="entry name" value="LIPOXYGENASE_3"/>
    <property type="match status" value="1"/>
</dbReference>
<proteinExistence type="inferred from homology"/>
<dbReference type="InterPro" id="IPR056552">
    <property type="entry name" value="Ribonucl_Kappa"/>
</dbReference>
<dbReference type="Gene3D" id="1.20.245.10">
    <property type="entry name" value="Lipoxygenase-1, Domain 5"/>
    <property type="match status" value="1"/>
</dbReference>
<keyword evidence="4 6" id="KW-1133">Transmembrane helix</keyword>
<evidence type="ECO:0000256" key="2">
    <source>
        <dbReference type="ARBA" id="ARBA00008458"/>
    </source>
</evidence>
<evidence type="ECO:0000313" key="9">
    <source>
        <dbReference type="Proteomes" id="UP001266305"/>
    </source>
</evidence>
<dbReference type="InterPro" id="IPR026770">
    <property type="entry name" value="RNase_K"/>
</dbReference>
<dbReference type="Proteomes" id="UP001266305">
    <property type="component" value="Unassembled WGS sequence"/>
</dbReference>
<dbReference type="SUPFAM" id="SSF48484">
    <property type="entry name" value="Lipoxigenase"/>
    <property type="match status" value="1"/>
</dbReference>
<keyword evidence="9" id="KW-1185">Reference proteome</keyword>
<comment type="similarity">
    <text evidence="2">Belongs to the RNase K family.</text>
</comment>
<feature type="domain" description="Lipoxygenase" evidence="7">
    <location>
        <begin position="1"/>
        <end position="103"/>
    </location>
</feature>
<dbReference type="PANTHER" id="PTHR31733">
    <property type="entry name" value="RIBONUCLEASE KAPPA"/>
    <property type="match status" value="1"/>
</dbReference>
<name>A0ABQ9VSX4_SAGOE</name>
<comment type="subcellular location">
    <subcellularLocation>
        <location evidence="1">Membrane</location>
        <topology evidence="1">Multi-pass membrane protein</topology>
    </subcellularLocation>
</comment>
<keyword evidence="5 6" id="KW-0472">Membrane</keyword>
<reference evidence="8 9" key="1">
    <citation type="submission" date="2023-05" db="EMBL/GenBank/DDBJ databases">
        <title>B98-5 Cell Line De Novo Hybrid Assembly: An Optical Mapping Approach.</title>
        <authorList>
            <person name="Kananen K."/>
            <person name="Auerbach J.A."/>
            <person name="Kautto E."/>
            <person name="Blachly J.S."/>
        </authorList>
    </citation>
    <scope>NUCLEOTIDE SEQUENCE [LARGE SCALE GENOMIC DNA]</scope>
    <source>
        <strain evidence="8">B95-8</strain>
        <tissue evidence="8">Cell line</tissue>
    </source>
</reference>
<keyword evidence="3 6" id="KW-0812">Transmembrane</keyword>